<evidence type="ECO:0000256" key="1">
    <source>
        <dbReference type="ARBA" id="ARBA00022723"/>
    </source>
</evidence>
<dbReference type="PROSITE" id="PS50076">
    <property type="entry name" value="DNAJ_2"/>
    <property type="match status" value="1"/>
</dbReference>
<dbReference type="InterPro" id="IPR044713">
    <property type="entry name" value="DNJA1/2-like"/>
</dbReference>
<accession>S6B3N2</accession>
<keyword evidence="2" id="KW-0677">Repeat</keyword>
<dbReference type="GO" id="GO:0030544">
    <property type="term" value="F:Hsp70 protein binding"/>
    <property type="evidence" value="ECO:0007669"/>
    <property type="project" value="InterPro"/>
</dbReference>
<dbReference type="InterPro" id="IPR001305">
    <property type="entry name" value="HSP_DnaJ_Cys-rich_dom"/>
</dbReference>
<dbReference type="FunFam" id="2.60.260.20:FF:000003">
    <property type="entry name" value="DnaJ subfamily A member 2"/>
    <property type="match status" value="1"/>
</dbReference>
<protein>
    <submittedName>
        <fullName evidence="9">DnaJ chaperone, putative</fullName>
    </submittedName>
</protein>
<dbReference type="AlphaFoldDB" id="S6B3N2"/>
<dbReference type="Gene3D" id="2.10.230.10">
    <property type="entry name" value="Heat shock protein DnaJ, cysteine-rich domain"/>
    <property type="match status" value="1"/>
</dbReference>
<reference evidence="9" key="1">
    <citation type="journal article" date="2014" name="BMC Genomics">
        <title>The Babesia bovis gene and promoter model: an update from full-length EST analysis.</title>
        <authorList>
            <person name="Yamagishi J."/>
            <person name="Wakaguri H."/>
            <person name="Yokoyama N."/>
            <person name="Yamashita R."/>
            <person name="Suzuki Y."/>
            <person name="Xuan X."/>
            <person name="Igarashi I."/>
        </authorList>
    </citation>
    <scope>NUCLEOTIDE SEQUENCE</scope>
    <source>
        <strain evidence="9">Texas</strain>
    </source>
</reference>
<dbReference type="PRINTS" id="PR00625">
    <property type="entry name" value="JDOMAIN"/>
</dbReference>
<dbReference type="InterPro" id="IPR008971">
    <property type="entry name" value="HSP40/DnaJ_pept-bd"/>
</dbReference>
<feature type="region of interest" description="Disordered" evidence="6">
    <location>
        <begin position="362"/>
        <end position="425"/>
    </location>
</feature>
<dbReference type="HAMAP" id="MF_01152">
    <property type="entry name" value="DnaJ"/>
    <property type="match status" value="1"/>
</dbReference>
<evidence type="ECO:0000313" key="9">
    <source>
        <dbReference type="EMBL" id="BAN66103.1"/>
    </source>
</evidence>
<evidence type="ECO:0000256" key="6">
    <source>
        <dbReference type="SAM" id="MobiDB-lite"/>
    </source>
</evidence>
<dbReference type="GO" id="GO:0005524">
    <property type="term" value="F:ATP binding"/>
    <property type="evidence" value="ECO:0007669"/>
    <property type="project" value="InterPro"/>
</dbReference>
<dbReference type="VEuPathDB" id="PiroplasmaDB:BBOV_IV009890"/>
<dbReference type="GO" id="GO:0009408">
    <property type="term" value="P:response to heat"/>
    <property type="evidence" value="ECO:0007669"/>
    <property type="project" value="InterPro"/>
</dbReference>
<dbReference type="Gene3D" id="1.10.287.110">
    <property type="entry name" value="DnaJ domain"/>
    <property type="match status" value="1"/>
</dbReference>
<feature type="domain" description="CR-type" evidence="8">
    <location>
        <begin position="139"/>
        <end position="222"/>
    </location>
</feature>
<feature type="zinc finger region" description="CR-type" evidence="5">
    <location>
        <begin position="139"/>
        <end position="222"/>
    </location>
</feature>
<keyword evidence="3 5" id="KW-0863">Zinc-finger</keyword>
<dbReference type="InterPro" id="IPR012724">
    <property type="entry name" value="DnaJ"/>
</dbReference>
<dbReference type="InterPro" id="IPR036410">
    <property type="entry name" value="HSP_DnaJ_Cys-rich_dom_sf"/>
</dbReference>
<feature type="compositionally biased region" description="Basic and acidic residues" evidence="6">
    <location>
        <begin position="380"/>
        <end position="395"/>
    </location>
</feature>
<dbReference type="PROSITE" id="PS00636">
    <property type="entry name" value="DNAJ_1"/>
    <property type="match status" value="1"/>
</dbReference>
<name>S6B3N2_BABBO</name>
<dbReference type="InterPro" id="IPR001623">
    <property type="entry name" value="DnaJ_domain"/>
</dbReference>
<dbReference type="PROSITE" id="PS51188">
    <property type="entry name" value="ZF_CR"/>
    <property type="match status" value="1"/>
</dbReference>
<dbReference type="Pfam" id="PF00226">
    <property type="entry name" value="DnaJ"/>
    <property type="match status" value="1"/>
</dbReference>
<dbReference type="InterPro" id="IPR036869">
    <property type="entry name" value="J_dom_sf"/>
</dbReference>
<evidence type="ECO:0000256" key="3">
    <source>
        <dbReference type="ARBA" id="ARBA00022771"/>
    </source>
</evidence>
<feature type="domain" description="J" evidence="7">
    <location>
        <begin position="28"/>
        <end position="89"/>
    </location>
</feature>
<dbReference type="Gene3D" id="2.60.260.20">
    <property type="entry name" value="Urease metallochaperone UreE, N-terminal domain"/>
    <property type="match status" value="2"/>
</dbReference>
<dbReference type="Pfam" id="PF01556">
    <property type="entry name" value="DnaJ_C"/>
    <property type="match status" value="1"/>
</dbReference>
<dbReference type="FunFam" id="2.10.230.10:FF:000001">
    <property type="entry name" value="DnaJ subfamily A member 2"/>
    <property type="match status" value="1"/>
</dbReference>
<feature type="compositionally biased region" description="Basic and acidic residues" evidence="6">
    <location>
        <begin position="403"/>
        <end position="415"/>
    </location>
</feature>
<keyword evidence="4 5" id="KW-0862">Zinc</keyword>
<dbReference type="CDD" id="cd06257">
    <property type="entry name" value="DnaJ"/>
    <property type="match status" value="1"/>
</dbReference>
<dbReference type="SUPFAM" id="SSF46565">
    <property type="entry name" value="Chaperone J-domain"/>
    <property type="match status" value="1"/>
</dbReference>
<dbReference type="InterPro" id="IPR002939">
    <property type="entry name" value="DnaJ_C"/>
</dbReference>
<keyword evidence="1 5" id="KW-0479">Metal-binding</keyword>
<dbReference type="InterPro" id="IPR018253">
    <property type="entry name" value="DnaJ_domain_CS"/>
</dbReference>
<evidence type="ECO:0000256" key="2">
    <source>
        <dbReference type="ARBA" id="ARBA00022737"/>
    </source>
</evidence>
<dbReference type="CDD" id="cd10719">
    <property type="entry name" value="DnaJ_zf"/>
    <property type="match status" value="1"/>
</dbReference>
<dbReference type="PANTHER" id="PTHR43888">
    <property type="entry name" value="DNAJ-LIKE-2, ISOFORM A-RELATED"/>
    <property type="match status" value="1"/>
</dbReference>
<dbReference type="EMBL" id="AK442309">
    <property type="protein sequence ID" value="BAN66103.1"/>
    <property type="molecule type" value="mRNA"/>
</dbReference>
<organism evidence="9">
    <name type="scientific">Babesia bovis</name>
    <dbReference type="NCBI Taxonomy" id="5865"/>
    <lineage>
        <taxon>Eukaryota</taxon>
        <taxon>Sar</taxon>
        <taxon>Alveolata</taxon>
        <taxon>Apicomplexa</taxon>
        <taxon>Aconoidasida</taxon>
        <taxon>Piroplasmida</taxon>
        <taxon>Babesiidae</taxon>
        <taxon>Babesia</taxon>
    </lineage>
</organism>
<dbReference type="CDD" id="cd10747">
    <property type="entry name" value="DnaJ_C"/>
    <property type="match status" value="1"/>
</dbReference>
<dbReference type="GO" id="GO:0006457">
    <property type="term" value="P:protein folding"/>
    <property type="evidence" value="ECO:0007669"/>
    <property type="project" value="InterPro"/>
</dbReference>
<dbReference type="GO" id="GO:0051082">
    <property type="term" value="F:unfolded protein binding"/>
    <property type="evidence" value="ECO:0007669"/>
    <property type="project" value="InterPro"/>
</dbReference>
<dbReference type="SMART" id="SM00271">
    <property type="entry name" value="DnaJ"/>
    <property type="match status" value="1"/>
</dbReference>
<evidence type="ECO:0000259" key="7">
    <source>
        <dbReference type="PROSITE" id="PS50076"/>
    </source>
</evidence>
<sequence>MFFGDFGFGGMPGGMPHHHRSREVDNEKFYKVLGLSRDCSESEIKKAYRKLAIKHHPDKGGDSEMFKEITRAYEVLSDPEKRRIYDEAGEDGLEGNMPHGDPSDIFDLFFGGGRKPKGKKRGEDVVTQLKVTLEQIYNGAMRKLAINKDVVCDTCDGLGGPSDAFVSCDLCNGRGIRVQIRQMGAMIQQSQSMCHACNGQGRSINESKKCKSCSGKGVKQMKKILEVNIDRGVPDQHKVTFHGEADERPNEIPGNVVFIICQAPHDQFKRSGSDLIIVKQIQLYEALTGAVFYIKHLDGRVLRIQTPANEVIRPSSIFVIENEGMPVYQSAFSKGNLYVNFEVQFPVSRKFSAAEKDQLKSLFPYKPESKPSGTTAAEDVDAREVDPQEIHDRAHAQSQQQADSDREDHHHHEGRSVQCNQQDTV</sequence>
<dbReference type="Pfam" id="PF00684">
    <property type="entry name" value="DnaJ_CXXCXGXG"/>
    <property type="match status" value="1"/>
</dbReference>
<dbReference type="SUPFAM" id="SSF57938">
    <property type="entry name" value="DnaJ/Hsp40 cysteine-rich domain"/>
    <property type="match status" value="1"/>
</dbReference>
<dbReference type="SUPFAM" id="SSF49493">
    <property type="entry name" value="HSP40/DnaJ peptide-binding domain"/>
    <property type="match status" value="2"/>
</dbReference>
<evidence type="ECO:0000256" key="4">
    <source>
        <dbReference type="ARBA" id="ARBA00022833"/>
    </source>
</evidence>
<gene>
    <name evidence="9" type="primary">BBOV_IV009890</name>
</gene>
<evidence type="ECO:0000259" key="8">
    <source>
        <dbReference type="PROSITE" id="PS51188"/>
    </source>
</evidence>
<dbReference type="GO" id="GO:0008270">
    <property type="term" value="F:zinc ion binding"/>
    <property type="evidence" value="ECO:0007669"/>
    <property type="project" value="UniProtKB-KW"/>
</dbReference>
<evidence type="ECO:0000256" key="5">
    <source>
        <dbReference type="PROSITE-ProRule" id="PRU00546"/>
    </source>
</evidence>
<proteinExistence type="evidence at transcript level"/>